<evidence type="ECO:0000256" key="1">
    <source>
        <dbReference type="SAM" id="Phobius"/>
    </source>
</evidence>
<keyword evidence="1" id="KW-0472">Membrane</keyword>
<feature type="transmembrane region" description="Helical" evidence="1">
    <location>
        <begin position="145"/>
        <end position="164"/>
    </location>
</feature>
<feature type="transmembrane region" description="Helical" evidence="1">
    <location>
        <begin position="170"/>
        <end position="190"/>
    </location>
</feature>
<dbReference type="EMBL" id="BQKE01000001">
    <property type="protein sequence ID" value="GJM61270.1"/>
    <property type="molecule type" value="Genomic_DNA"/>
</dbReference>
<dbReference type="Proteomes" id="UP001310022">
    <property type="component" value="Unassembled WGS sequence"/>
</dbReference>
<dbReference type="RefSeq" id="WP_338236848.1">
    <property type="nucleotide sequence ID" value="NZ_BQKE01000001.1"/>
</dbReference>
<feature type="transmembrane region" description="Helical" evidence="1">
    <location>
        <begin position="376"/>
        <end position="401"/>
    </location>
</feature>
<keyword evidence="1" id="KW-1133">Transmembrane helix</keyword>
<organism evidence="2 3">
    <name type="scientific">Persicobacter diffluens</name>
    <dbReference type="NCBI Taxonomy" id="981"/>
    <lineage>
        <taxon>Bacteria</taxon>
        <taxon>Pseudomonadati</taxon>
        <taxon>Bacteroidota</taxon>
        <taxon>Cytophagia</taxon>
        <taxon>Cytophagales</taxon>
        <taxon>Persicobacteraceae</taxon>
        <taxon>Persicobacter</taxon>
    </lineage>
</organism>
<feature type="transmembrane region" description="Helical" evidence="1">
    <location>
        <begin position="18"/>
        <end position="35"/>
    </location>
</feature>
<name>A0AAN5AJ63_9BACT</name>
<comment type="caution">
    <text evidence="2">The sequence shown here is derived from an EMBL/GenBank/DDBJ whole genome shotgun (WGS) entry which is preliminary data.</text>
</comment>
<protein>
    <submittedName>
        <fullName evidence="2">Uncharacterized protein</fullName>
    </submittedName>
</protein>
<reference evidence="2 3" key="1">
    <citation type="submission" date="2021-12" db="EMBL/GenBank/DDBJ databases">
        <title>Genome sequencing of bacteria with rrn-lacking chromosome and rrn-plasmid.</title>
        <authorList>
            <person name="Anda M."/>
            <person name="Iwasaki W."/>
        </authorList>
    </citation>
    <scope>NUCLEOTIDE SEQUENCE [LARGE SCALE GENOMIC DNA]</scope>
    <source>
        <strain evidence="2 3">NBRC 15940</strain>
    </source>
</reference>
<feature type="transmembrane region" description="Helical" evidence="1">
    <location>
        <begin position="316"/>
        <end position="337"/>
    </location>
</feature>
<keyword evidence="3" id="KW-1185">Reference proteome</keyword>
<proteinExistence type="predicted"/>
<sequence>MKTLLQIKSKAEKLGEQALLSLNSFLLTILLGRYASAETFAQYALSFLWVLFGFALLQAYLLQPLSYFSEKNGKRNTQAQFISFFVVFQLLFLIGFKLFLMGYDALTHSQQAHLPLLCWAFSYNAFYFFRHLLIMHHNKKGQWRSVITFNLLCIGGISGLILLQELHYHYILYLLALALLSGSIVSYFHLPQVRMAALHQLPWKKHWIYARYLMATAVFQWFSGNAFWVAAGTLLAPFLFSGIRLVQNLTGLLNIGMMAIDNYLPFRWMKKLPGEKKWAQVLLRESLLPSVLIIFVCLLAWVFGESIMTGIYGTTYATFAHWIAPMAALSLLGLWSLELKIAARCFSQNGLILLSNIIVSLFSLSFAPWLLKNFEIKGLLIGLGAAQFLMASSLLLGLIFWSHRIKEVSQAPKNNLSALNKSPEHN</sequence>
<feature type="transmembrane region" description="Helical" evidence="1">
    <location>
        <begin position="112"/>
        <end position="133"/>
    </location>
</feature>
<keyword evidence="1" id="KW-0812">Transmembrane</keyword>
<feature type="transmembrane region" description="Helical" evidence="1">
    <location>
        <begin position="287"/>
        <end position="304"/>
    </location>
</feature>
<feature type="transmembrane region" description="Helical" evidence="1">
    <location>
        <begin position="81"/>
        <end position="100"/>
    </location>
</feature>
<dbReference type="AlphaFoldDB" id="A0AAN5AJ63"/>
<accession>A0AAN5AJ63</accession>
<feature type="transmembrane region" description="Helical" evidence="1">
    <location>
        <begin position="349"/>
        <end position="370"/>
    </location>
</feature>
<evidence type="ECO:0000313" key="3">
    <source>
        <dbReference type="Proteomes" id="UP001310022"/>
    </source>
</evidence>
<evidence type="ECO:0000313" key="2">
    <source>
        <dbReference type="EMBL" id="GJM61270.1"/>
    </source>
</evidence>
<feature type="transmembrane region" description="Helical" evidence="1">
    <location>
        <begin position="41"/>
        <end position="61"/>
    </location>
</feature>
<feature type="transmembrane region" description="Helical" evidence="1">
    <location>
        <begin position="211"/>
        <end position="239"/>
    </location>
</feature>
<gene>
    <name evidence="2" type="ORF">PEDI_18220</name>
</gene>
<feature type="transmembrane region" description="Helical" evidence="1">
    <location>
        <begin position="245"/>
        <end position="266"/>
    </location>
</feature>